<accession>A0ABY6Z630</accession>
<gene>
    <name evidence="1" type="ORF">NZD86_07550</name>
</gene>
<protein>
    <submittedName>
        <fullName evidence="1">Uncharacterized protein</fullName>
    </submittedName>
</protein>
<sequence>MGGLMGQRDYYVQMMMRHEQARLEHINENQWMFGDMKKGTLMNRLRMMTRKLLKKQTMNEKYQRQLLLDK</sequence>
<reference evidence="1" key="1">
    <citation type="submission" date="2022-08" db="EMBL/GenBank/DDBJ databases">
        <title>Alicyclobacillus dauci DSM2870, complete genome.</title>
        <authorList>
            <person name="Wang Q."/>
            <person name="Cai R."/>
            <person name="Wang Z."/>
        </authorList>
    </citation>
    <scope>NUCLEOTIDE SEQUENCE</scope>
    <source>
        <strain evidence="1">DSM 28700</strain>
    </source>
</reference>
<proteinExistence type="predicted"/>
<evidence type="ECO:0000313" key="2">
    <source>
        <dbReference type="Proteomes" id="UP001164803"/>
    </source>
</evidence>
<organism evidence="1 2">
    <name type="scientific">Alicyclobacillus dauci</name>
    <dbReference type="NCBI Taxonomy" id="1475485"/>
    <lineage>
        <taxon>Bacteria</taxon>
        <taxon>Bacillati</taxon>
        <taxon>Bacillota</taxon>
        <taxon>Bacilli</taxon>
        <taxon>Bacillales</taxon>
        <taxon>Alicyclobacillaceae</taxon>
        <taxon>Alicyclobacillus</taxon>
    </lineage>
</organism>
<evidence type="ECO:0000313" key="1">
    <source>
        <dbReference type="EMBL" id="WAH38325.1"/>
    </source>
</evidence>
<keyword evidence="2" id="KW-1185">Reference proteome</keyword>
<dbReference type="Proteomes" id="UP001164803">
    <property type="component" value="Chromosome"/>
</dbReference>
<dbReference type="EMBL" id="CP104064">
    <property type="protein sequence ID" value="WAH38325.1"/>
    <property type="molecule type" value="Genomic_DNA"/>
</dbReference>
<dbReference type="RefSeq" id="WP_268045892.1">
    <property type="nucleotide sequence ID" value="NZ_CP104064.1"/>
</dbReference>
<name>A0ABY6Z630_9BACL</name>